<gene>
    <name evidence="1" type="ORF">R1sor_022195</name>
</gene>
<dbReference type="AlphaFoldDB" id="A0ABD3GNE9"/>
<dbReference type="Proteomes" id="UP001633002">
    <property type="component" value="Unassembled WGS sequence"/>
</dbReference>
<name>A0ABD3GNE9_9MARC</name>
<keyword evidence="2" id="KW-1185">Reference proteome</keyword>
<comment type="caution">
    <text evidence="1">The sequence shown here is derived from an EMBL/GenBank/DDBJ whole genome shotgun (WGS) entry which is preliminary data.</text>
</comment>
<evidence type="ECO:0000313" key="2">
    <source>
        <dbReference type="Proteomes" id="UP001633002"/>
    </source>
</evidence>
<protein>
    <submittedName>
        <fullName evidence="1">Uncharacterized protein</fullName>
    </submittedName>
</protein>
<sequence length="137" mass="15262">MQLRLNTNSMDVRVPQLRPIKRDSLDRVKVSVDDGADGAAAGSDVGADYDAEFSELEGSGSGDELMTGLMVPLPGVMLVPITMQNFQNSKAVDPEMSWRRTTKAKHHSKSVLRKLKDAEEAHSWYLCFKVTQLDFFM</sequence>
<organism evidence="1 2">
    <name type="scientific">Riccia sorocarpa</name>
    <dbReference type="NCBI Taxonomy" id="122646"/>
    <lineage>
        <taxon>Eukaryota</taxon>
        <taxon>Viridiplantae</taxon>
        <taxon>Streptophyta</taxon>
        <taxon>Embryophyta</taxon>
        <taxon>Marchantiophyta</taxon>
        <taxon>Marchantiopsida</taxon>
        <taxon>Marchantiidae</taxon>
        <taxon>Marchantiales</taxon>
        <taxon>Ricciaceae</taxon>
        <taxon>Riccia</taxon>
    </lineage>
</organism>
<accession>A0ABD3GNE9</accession>
<proteinExistence type="predicted"/>
<dbReference type="EMBL" id="JBJQOH010000007">
    <property type="protein sequence ID" value="KAL3679239.1"/>
    <property type="molecule type" value="Genomic_DNA"/>
</dbReference>
<evidence type="ECO:0000313" key="1">
    <source>
        <dbReference type="EMBL" id="KAL3679239.1"/>
    </source>
</evidence>
<reference evidence="1 2" key="1">
    <citation type="submission" date="2024-09" db="EMBL/GenBank/DDBJ databases">
        <title>Chromosome-scale assembly of Riccia sorocarpa.</title>
        <authorList>
            <person name="Paukszto L."/>
        </authorList>
    </citation>
    <scope>NUCLEOTIDE SEQUENCE [LARGE SCALE GENOMIC DNA]</scope>
    <source>
        <strain evidence="1">LP-2024</strain>
        <tissue evidence="1">Aerial parts of the thallus</tissue>
    </source>
</reference>